<evidence type="ECO:0000313" key="8">
    <source>
        <dbReference type="EMBL" id="XDQ56708.1"/>
    </source>
</evidence>
<dbReference type="Gene3D" id="1.10.630.10">
    <property type="entry name" value="Cytochrome P450"/>
    <property type="match status" value="1"/>
</dbReference>
<dbReference type="PANTHER" id="PTHR46696:SF1">
    <property type="entry name" value="CYTOCHROME P450 YJIB-RELATED"/>
    <property type="match status" value="1"/>
</dbReference>
<gene>
    <name evidence="8" type="ORF">AB5J53_36055</name>
</gene>
<dbReference type="InterPro" id="IPR017972">
    <property type="entry name" value="Cyt_P450_CS"/>
</dbReference>
<evidence type="ECO:0000256" key="1">
    <source>
        <dbReference type="ARBA" id="ARBA00010617"/>
    </source>
</evidence>
<evidence type="ECO:0000256" key="6">
    <source>
        <dbReference type="ARBA" id="ARBA00023033"/>
    </source>
</evidence>
<name>A0AB39RRV4_9ACTN</name>
<dbReference type="GO" id="GO:0004497">
    <property type="term" value="F:monooxygenase activity"/>
    <property type="evidence" value="ECO:0007669"/>
    <property type="project" value="UniProtKB-KW"/>
</dbReference>
<dbReference type="EMBL" id="CP163443">
    <property type="protein sequence ID" value="XDQ56708.1"/>
    <property type="molecule type" value="Genomic_DNA"/>
</dbReference>
<reference evidence="8" key="1">
    <citation type="submission" date="2024-07" db="EMBL/GenBank/DDBJ databases">
        <authorList>
            <person name="Yu S.T."/>
        </authorList>
    </citation>
    <scope>NUCLEOTIDE SEQUENCE</scope>
    <source>
        <strain evidence="8">R41</strain>
    </source>
</reference>
<keyword evidence="3 7" id="KW-0479">Metal-binding</keyword>
<dbReference type="GO" id="GO:0016705">
    <property type="term" value="F:oxidoreductase activity, acting on paired donors, with incorporation or reduction of molecular oxygen"/>
    <property type="evidence" value="ECO:0007669"/>
    <property type="project" value="InterPro"/>
</dbReference>
<dbReference type="FunFam" id="1.10.630.10:FF:000018">
    <property type="entry name" value="Cytochrome P450 monooxygenase"/>
    <property type="match status" value="1"/>
</dbReference>
<keyword evidence="2 7" id="KW-0349">Heme</keyword>
<dbReference type="PANTHER" id="PTHR46696">
    <property type="entry name" value="P450, PUTATIVE (EUROFUNG)-RELATED"/>
    <property type="match status" value="1"/>
</dbReference>
<dbReference type="Pfam" id="PF00067">
    <property type="entry name" value="p450"/>
    <property type="match status" value="2"/>
</dbReference>
<evidence type="ECO:0000256" key="3">
    <source>
        <dbReference type="ARBA" id="ARBA00022723"/>
    </source>
</evidence>
<sequence>MLSDPYPIYAELRSSGRLSRGGPGQWVVSRYDDVAPLLRDRRLSHEYPPEYHEFSIGDGPANSFFQRIILDRDAPDHTRLRRLMAKAFSPRLVQRMHDYIERQVDALLAPALERGSFDAVTGLAFPLPVTVVCELVGIPSVDRDLVRPRAIDLAKAFALYVAKEDREAAHEAVAWLRAYIGGLLAERRAALGDDLLSQMITAEVAEEPGARLSSEEIVDNVIFLFFAGFETTTNLIATSVAALLRHPAELARLRHDPGLLPTAVDEFLRYDAPIQATARLVKEPVRVGGRTVRPGRVLVLLLGSANHDERRFPDPERLDVGRTPNAHLSFGGGAHHCLGASLARIEGQAALGWLLRHAPVLEAAGNVVRRPSVTFRSYRSVPVSLR</sequence>
<dbReference type="CDD" id="cd20625">
    <property type="entry name" value="CYP164-like"/>
    <property type="match status" value="1"/>
</dbReference>
<evidence type="ECO:0000256" key="7">
    <source>
        <dbReference type="RuleBase" id="RU000461"/>
    </source>
</evidence>
<keyword evidence="4 7" id="KW-0560">Oxidoreductase</keyword>
<dbReference type="InterPro" id="IPR001128">
    <property type="entry name" value="Cyt_P450"/>
</dbReference>
<dbReference type="GO" id="GO:0005506">
    <property type="term" value="F:iron ion binding"/>
    <property type="evidence" value="ECO:0007669"/>
    <property type="project" value="InterPro"/>
</dbReference>
<dbReference type="InterPro" id="IPR036396">
    <property type="entry name" value="Cyt_P450_sf"/>
</dbReference>
<dbReference type="RefSeq" id="WP_369249780.1">
    <property type="nucleotide sequence ID" value="NZ_CP163443.1"/>
</dbReference>
<dbReference type="SUPFAM" id="SSF48264">
    <property type="entry name" value="Cytochrome P450"/>
    <property type="match status" value="1"/>
</dbReference>
<evidence type="ECO:0000256" key="2">
    <source>
        <dbReference type="ARBA" id="ARBA00022617"/>
    </source>
</evidence>
<proteinExistence type="inferred from homology"/>
<keyword evidence="6 7" id="KW-0503">Monooxygenase</keyword>
<evidence type="ECO:0000256" key="5">
    <source>
        <dbReference type="ARBA" id="ARBA00023004"/>
    </source>
</evidence>
<protein>
    <submittedName>
        <fullName evidence="8">Cytochrome P450</fullName>
    </submittedName>
</protein>
<keyword evidence="5 7" id="KW-0408">Iron</keyword>
<evidence type="ECO:0000256" key="4">
    <source>
        <dbReference type="ARBA" id="ARBA00023002"/>
    </source>
</evidence>
<organism evidence="8">
    <name type="scientific">Streptomyces sp. R41</name>
    <dbReference type="NCBI Taxonomy" id="3238632"/>
    <lineage>
        <taxon>Bacteria</taxon>
        <taxon>Bacillati</taxon>
        <taxon>Actinomycetota</taxon>
        <taxon>Actinomycetes</taxon>
        <taxon>Kitasatosporales</taxon>
        <taxon>Streptomycetaceae</taxon>
        <taxon>Streptomyces</taxon>
    </lineage>
</organism>
<dbReference type="PRINTS" id="PR00359">
    <property type="entry name" value="BP450"/>
</dbReference>
<dbReference type="PROSITE" id="PS00086">
    <property type="entry name" value="CYTOCHROME_P450"/>
    <property type="match status" value="1"/>
</dbReference>
<dbReference type="AlphaFoldDB" id="A0AB39RRV4"/>
<dbReference type="InterPro" id="IPR002397">
    <property type="entry name" value="Cyt_P450_B"/>
</dbReference>
<dbReference type="GO" id="GO:0020037">
    <property type="term" value="F:heme binding"/>
    <property type="evidence" value="ECO:0007669"/>
    <property type="project" value="InterPro"/>
</dbReference>
<accession>A0AB39RRV4</accession>
<comment type="similarity">
    <text evidence="1 7">Belongs to the cytochrome P450 family.</text>
</comment>